<protein>
    <submittedName>
        <fullName evidence="1">Radical SAM protein</fullName>
    </submittedName>
</protein>
<organism evidence="1 2">
    <name type="scientific">Agathobaculum faecis</name>
    <dbReference type="NCBI Taxonomy" id="2763013"/>
    <lineage>
        <taxon>Bacteria</taxon>
        <taxon>Bacillati</taxon>
        <taxon>Bacillota</taxon>
        <taxon>Clostridia</taxon>
        <taxon>Eubacteriales</taxon>
        <taxon>Butyricicoccaceae</taxon>
        <taxon>Agathobaculum</taxon>
    </lineage>
</organism>
<accession>A0A923LWZ9</accession>
<gene>
    <name evidence="1" type="ORF">H8S45_12350</name>
</gene>
<dbReference type="AlphaFoldDB" id="A0A923LWZ9"/>
<evidence type="ECO:0000313" key="1">
    <source>
        <dbReference type="EMBL" id="MBC5726243.1"/>
    </source>
</evidence>
<proteinExistence type="predicted"/>
<dbReference type="EMBL" id="JACOPL010000012">
    <property type="protein sequence ID" value="MBC5726243.1"/>
    <property type="molecule type" value="Genomic_DNA"/>
</dbReference>
<dbReference type="Proteomes" id="UP000606499">
    <property type="component" value="Unassembled WGS sequence"/>
</dbReference>
<reference evidence="1" key="1">
    <citation type="submission" date="2020-08" db="EMBL/GenBank/DDBJ databases">
        <title>Genome public.</title>
        <authorList>
            <person name="Liu C."/>
            <person name="Sun Q."/>
        </authorList>
    </citation>
    <scope>NUCLEOTIDE SEQUENCE</scope>
    <source>
        <strain evidence="1">NSJ-28</strain>
    </source>
</reference>
<dbReference type="SUPFAM" id="SSF102114">
    <property type="entry name" value="Radical SAM enzymes"/>
    <property type="match status" value="1"/>
</dbReference>
<evidence type="ECO:0000313" key="2">
    <source>
        <dbReference type="Proteomes" id="UP000606499"/>
    </source>
</evidence>
<name>A0A923LWZ9_9FIRM</name>
<comment type="caution">
    <text evidence="1">The sequence shown here is derived from an EMBL/GenBank/DDBJ whole genome shotgun (WGS) entry which is preliminary data.</text>
</comment>
<dbReference type="InterPro" id="IPR058240">
    <property type="entry name" value="rSAM_sf"/>
</dbReference>
<sequence>MRIGLIDVDSHNWPNLALMKISAYHKSIGDDVEWWDGFAQYDRVYMSRVFDNTYSEDEPEPCNASEIIKGGTGYGLDNTLPDEIEHIMPDYGLYHWMPQDTAYGFLSRGCPRGCEFCIVSHKEGRRSVKVADLAEFWNGQKNIKLLDPNLLACPEHTDLLSQLASSGAQIDFTQGLDARLLCAENISLLNLMRIKEIHFAWDSLRETDAVLRGLRLYVESGRKNRHGEYGTVYVLTNFNTTMDENLFRIYTLRDMGYTPYVMIYDKPNAPREIRLLQRWCNNKPIFRSEPDFARYDPRRS</sequence>
<dbReference type="RefSeq" id="WP_174887862.1">
    <property type="nucleotide sequence ID" value="NZ_JACOPL010000012.1"/>
</dbReference>
<keyword evidence="2" id="KW-1185">Reference proteome</keyword>